<proteinExistence type="predicted"/>
<dbReference type="EMBL" id="BARU01048393">
    <property type="protein sequence ID" value="GAH95948.1"/>
    <property type="molecule type" value="Genomic_DNA"/>
</dbReference>
<dbReference type="AlphaFoldDB" id="X1LPA5"/>
<organism evidence="1">
    <name type="scientific">marine sediment metagenome</name>
    <dbReference type="NCBI Taxonomy" id="412755"/>
    <lineage>
        <taxon>unclassified sequences</taxon>
        <taxon>metagenomes</taxon>
        <taxon>ecological metagenomes</taxon>
    </lineage>
</organism>
<reference evidence="1" key="1">
    <citation type="journal article" date="2014" name="Front. Microbiol.">
        <title>High frequency of phylogenetically diverse reductive dehalogenase-homologous genes in deep subseafloor sedimentary metagenomes.</title>
        <authorList>
            <person name="Kawai M."/>
            <person name="Futagami T."/>
            <person name="Toyoda A."/>
            <person name="Takaki Y."/>
            <person name="Nishi S."/>
            <person name="Hori S."/>
            <person name="Arai W."/>
            <person name="Tsubouchi T."/>
            <person name="Morono Y."/>
            <person name="Uchiyama I."/>
            <person name="Ito T."/>
            <person name="Fujiyama A."/>
            <person name="Inagaki F."/>
            <person name="Takami H."/>
        </authorList>
    </citation>
    <scope>NUCLEOTIDE SEQUENCE</scope>
    <source>
        <strain evidence="1">Expedition CK06-06</strain>
    </source>
</reference>
<name>X1LPA5_9ZZZZ</name>
<sequence>CTFSRYNFLLSELIQPSQGFKRGIAGKIRPVSILKDVIPLALSYARLIAYDKKIFDDYGVAYLSHKPTMDELREKGT</sequence>
<evidence type="ECO:0000313" key="1">
    <source>
        <dbReference type="EMBL" id="GAH95948.1"/>
    </source>
</evidence>
<feature type="non-terminal residue" evidence="1">
    <location>
        <position position="1"/>
    </location>
</feature>
<feature type="non-terminal residue" evidence="1">
    <location>
        <position position="77"/>
    </location>
</feature>
<comment type="caution">
    <text evidence="1">The sequence shown here is derived from an EMBL/GenBank/DDBJ whole genome shotgun (WGS) entry which is preliminary data.</text>
</comment>
<gene>
    <name evidence="1" type="ORF">S03H2_71955</name>
</gene>
<accession>X1LPA5</accession>
<protein>
    <submittedName>
        <fullName evidence="1">Uncharacterized protein</fullName>
    </submittedName>
</protein>